<evidence type="ECO:0000259" key="5">
    <source>
        <dbReference type="Pfam" id="PF00370"/>
    </source>
</evidence>
<dbReference type="Proteomes" id="UP000221860">
    <property type="component" value="Unassembled WGS sequence"/>
</dbReference>
<sequence length="529" mass="55139">MTAGTGDLIIGIDAGTSVIKAVGFDLSGRQIAAAAVPNRYDTASGGVATQPLARTWEDCARALRALGDRIDRLPERCAALAVTAQGDGTWLVGAGDAPVGDAWLWLDARAAPAVSRLKSGPLERARFEATGTGLNTCQMGAQMAHIDATEPERLDRAETALHCKDWLYLKLTGIRATDPSEASFTFGNFRSRAYDDTVIAALGLEHRRHLLPEIVDGTRQTHPLSPAAARETGLRAGTPVSLGHVDMVMTALGAGVHTGTPGAACSTVGSTGVHMRAVRDTDVVLNEAGTGYVIALPAPGMVTQVQTNMAATLNIDWALALAGELMAEMGVEASHADLVARIEGWLARSRPGEILYHPYISEAGERGPFVDADARAGFVGLSQGHRFPDLIRAVVEGLGLAARDCYAAMGDMPAELRLTGGAARSRALRGVLAAATGSAVRVSAREEAGAAGAAMMAAVAIGAYPDMEACIAEWVTPLLGAAEPPDPVLRDTYASLFPAYARARAALAPVWDGLAQHRAAMAANERTAT</sequence>
<dbReference type="InterPro" id="IPR050406">
    <property type="entry name" value="FGGY_Carb_Kinase"/>
</dbReference>
<evidence type="ECO:0000256" key="1">
    <source>
        <dbReference type="ARBA" id="ARBA00009156"/>
    </source>
</evidence>
<dbReference type="PROSITE" id="PS00445">
    <property type="entry name" value="FGGY_KINASES_2"/>
    <property type="match status" value="1"/>
</dbReference>
<comment type="similarity">
    <text evidence="1 4">Belongs to the FGGY kinase family.</text>
</comment>
<accession>A0A2G1MHG8</accession>
<gene>
    <name evidence="7" type="ORF">CJ301_07405</name>
</gene>
<dbReference type="GO" id="GO:0005975">
    <property type="term" value="P:carbohydrate metabolic process"/>
    <property type="evidence" value="ECO:0007669"/>
    <property type="project" value="InterPro"/>
</dbReference>
<dbReference type="Gene3D" id="3.30.420.40">
    <property type="match status" value="2"/>
</dbReference>
<dbReference type="PIRSF" id="PIRSF000538">
    <property type="entry name" value="GlpK"/>
    <property type="match status" value="1"/>
</dbReference>
<dbReference type="InterPro" id="IPR000577">
    <property type="entry name" value="Carb_kinase_FGGY"/>
</dbReference>
<dbReference type="GO" id="GO:0016301">
    <property type="term" value="F:kinase activity"/>
    <property type="evidence" value="ECO:0007669"/>
    <property type="project" value="UniProtKB-KW"/>
</dbReference>
<dbReference type="InterPro" id="IPR018485">
    <property type="entry name" value="FGGY_C"/>
</dbReference>
<dbReference type="CDD" id="cd24121">
    <property type="entry name" value="ASKHA_NBD_FGGY_BaEryA-like"/>
    <property type="match status" value="1"/>
</dbReference>
<evidence type="ECO:0000313" key="8">
    <source>
        <dbReference type="Proteomes" id="UP000221860"/>
    </source>
</evidence>
<evidence type="ECO:0000256" key="4">
    <source>
        <dbReference type="RuleBase" id="RU003733"/>
    </source>
</evidence>
<dbReference type="AlphaFoldDB" id="A0A2G1MHG8"/>
<dbReference type="Pfam" id="PF02782">
    <property type="entry name" value="FGGY_C"/>
    <property type="match status" value="1"/>
</dbReference>
<keyword evidence="2 4" id="KW-0808">Transferase</keyword>
<feature type="domain" description="Carbohydrate kinase FGGY N-terminal" evidence="5">
    <location>
        <begin position="9"/>
        <end position="253"/>
    </location>
</feature>
<name>A0A2G1MHG8_9RHOB</name>
<dbReference type="PANTHER" id="PTHR43095:SF5">
    <property type="entry name" value="XYLULOSE KINASE"/>
    <property type="match status" value="1"/>
</dbReference>
<dbReference type="Pfam" id="PF00370">
    <property type="entry name" value="FGGY_N"/>
    <property type="match status" value="1"/>
</dbReference>
<reference evidence="7 8" key="1">
    <citation type="submission" date="2017-08" db="EMBL/GenBank/DDBJ databases">
        <title>Draft Genome Sequence of Loktanella cinnabarina Strain XM1, Isolated from Coastal Surface Water.</title>
        <authorList>
            <person name="Ma R."/>
            <person name="Wang J."/>
            <person name="Wang Q."/>
            <person name="Ma Z."/>
            <person name="Li J."/>
            <person name="Chen L."/>
        </authorList>
    </citation>
    <scope>NUCLEOTIDE SEQUENCE [LARGE SCALE GENOMIC DNA]</scope>
    <source>
        <strain evidence="7 8">XM1</strain>
    </source>
</reference>
<protein>
    <submittedName>
        <fullName evidence="7">Carbohydrate kinase</fullName>
    </submittedName>
</protein>
<dbReference type="InterPro" id="IPR018484">
    <property type="entry name" value="FGGY_N"/>
</dbReference>
<dbReference type="OrthoDB" id="9805576at2"/>
<dbReference type="GO" id="GO:0016773">
    <property type="term" value="F:phosphotransferase activity, alcohol group as acceptor"/>
    <property type="evidence" value="ECO:0007669"/>
    <property type="project" value="InterPro"/>
</dbReference>
<dbReference type="PANTHER" id="PTHR43095">
    <property type="entry name" value="SUGAR KINASE"/>
    <property type="match status" value="1"/>
</dbReference>
<evidence type="ECO:0000313" key="7">
    <source>
        <dbReference type="EMBL" id="PHP28196.1"/>
    </source>
</evidence>
<dbReference type="SUPFAM" id="SSF53067">
    <property type="entry name" value="Actin-like ATPase domain"/>
    <property type="match status" value="2"/>
</dbReference>
<proteinExistence type="inferred from homology"/>
<feature type="domain" description="Carbohydrate kinase FGGY C-terminal" evidence="6">
    <location>
        <begin position="267"/>
        <end position="460"/>
    </location>
</feature>
<keyword evidence="8" id="KW-1185">Reference proteome</keyword>
<dbReference type="EMBL" id="NQWH01000008">
    <property type="protein sequence ID" value="PHP28196.1"/>
    <property type="molecule type" value="Genomic_DNA"/>
</dbReference>
<evidence type="ECO:0000256" key="2">
    <source>
        <dbReference type="ARBA" id="ARBA00022679"/>
    </source>
</evidence>
<organism evidence="7 8">
    <name type="scientific">Limimaricola cinnabarinus</name>
    <dbReference type="NCBI Taxonomy" id="1125964"/>
    <lineage>
        <taxon>Bacteria</taxon>
        <taxon>Pseudomonadati</taxon>
        <taxon>Pseudomonadota</taxon>
        <taxon>Alphaproteobacteria</taxon>
        <taxon>Rhodobacterales</taxon>
        <taxon>Paracoccaceae</taxon>
        <taxon>Limimaricola</taxon>
    </lineage>
</organism>
<keyword evidence="3 4" id="KW-0418">Kinase</keyword>
<dbReference type="InterPro" id="IPR018483">
    <property type="entry name" value="Carb_kinase_FGGY_CS"/>
</dbReference>
<comment type="caution">
    <text evidence="7">The sequence shown here is derived from an EMBL/GenBank/DDBJ whole genome shotgun (WGS) entry which is preliminary data.</text>
</comment>
<dbReference type="InterPro" id="IPR043129">
    <property type="entry name" value="ATPase_NBD"/>
</dbReference>
<evidence type="ECO:0000256" key="3">
    <source>
        <dbReference type="ARBA" id="ARBA00022777"/>
    </source>
</evidence>
<evidence type="ECO:0000259" key="6">
    <source>
        <dbReference type="Pfam" id="PF02782"/>
    </source>
</evidence>
<dbReference type="RefSeq" id="WP_099275881.1">
    <property type="nucleotide sequence ID" value="NZ_KZ304955.1"/>
</dbReference>